<evidence type="ECO:0000256" key="1">
    <source>
        <dbReference type="ARBA" id="ARBA00001946"/>
    </source>
</evidence>
<organism evidence="5 6">
    <name type="scientific">Shimwellia blattae (strain ATCC 29907 / DSM 4481 / JCM 1650 / NBRC 105725 / CDC 9005-74)</name>
    <name type="common">Escherichia blattae</name>
    <dbReference type="NCBI Taxonomy" id="630626"/>
    <lineage>
        <taxon>Bacteria</taxon>
        <taxon>Pseudomonadati</taxon>
        <taxon>Pseudomonadota</taxon>
        <taxon>Gammaproteobacteria</taxon>
        <taxon>Enterobacterales</taxon>
        <taxon>Enterobacteriaceae</taxon>
        <taxon>Shimwellia</taxon>
    </lineage>
</organism>
<dbReference type="NCBIfam" id="NF008018">
    <property type="entry name" value="PRK10748.1"/>
    <property type="match status" value="1"/>
</dbReference>
<dbReference type="InterPro" id="IPR036412">
    <property type="entry name" value="HAD-like_sf"/>
</dbReference>
<dbReference type="GO" id="GO:0046872">
    <property type="term" value="F:metal ion binding"/>
    <property type="evidence" value="ECO:0007669"/>
    <property type="project" value="UniProtKB-KW"/>
</dbReference>
<evidence type="ECO:0000256" key="2">
    <source>
        <dbReference type="ARBA" id="ARBA00022723"/>
    </source>
</evidence>
<dbReference type="Proteomes" id="UP000001955">
    <property type="component" value="Chromosome"/>
</dbReference>
<keyword evidence="2" id="KW-0479">Metal-binding</keyword>
<dbReference type="KEGG" id="ebt:EBL_c37730"/>
<dbReference type="Pfam" id="PF00702">
    <property type="entry name" value="Hydrolase"/>
    <property type="match status" value="1"/>
</dbReference>
<dbReference type="Gene3D" id="1.20.120.1600">
    <property type="match status" value="1"/>
</dbReference>
<dbReference type="AlphaFoldDB" id="I2BE58"/>
<evidence type="ECO:0000256" key="4">
    <source>
        <dbReference type="ARBA" id="ARBA00022842"/>
    </source>
</evidence>
<dbReference type="InterPro" id="IPR023214">
    <property type="entry name" value="HAD_sf"/>
</dbReference>
<dbReference type="GO" id="GO:0009231">
    <property type="term" value="P:riboflavin biosynthetic process"/>
    <property type="evidence" value="ECO:0007669"/>
    <property type="project" value="TreeGrafter"/>
</dbReference>
<dbReference type="PANTHER" id="PTHR46470:SF4">
    <property type="entry name" value="5-AMINO-6-(5-PHOSPHO-D-RIBITYLAMINO)URACIL PHOSPHATASE YIGB"/>
    <property type="match status" value="1"/>
</dbReference>
<dbReference type="InterPro" id="IPR006439">
    <property type="entry name" value="HAD-SF_hydro_IA"/>
</dbReference>
<reference evidence="5 6" key="1">
    <citation type="journal article" date="2012" name="J. Bacteriol.">
        <title>Complete genome sequence of the B12-producing Shimwellia blattae strain DSM 4481, isolated from a cockroach.</title>
        <authorList>
            <person name="Brzuszkiewicz E."/>
            <person name="Waschkowitz T."/>
            <person name="Wiezer A."/>
            <person name="Daniel R."/>
        </authorList>
    </citation>
    <scope>NUCLEOTIDE SEQUENCE [LARGE SCALE GENOMIC DNA]</scope>
    <source>
        <strain evidence="6">ATCC 29907 / DSM 4481 / JCM 1650 / NBRC 105725 / CDC 9005-74</strain>
    </source>
</reference>
<dbReference type="GO" id="GO:0016787">
    <property type="term" value="F:hydrolase activity"/>
    <property type="evidence" value="ECO:0007669"/>
    <property type="project" value="UniProtKB-KW"/>
</dbReference>
<keyword evidence="3 5" id="KW-0378">Hydrolase</keyword>
<dbReference type="SUPFAM" id="SSF56784">
    <property type="entry name" value="HAD-like"/>
    <property type="match status" value="1"/>
</dbReference>
<dbReference type="NCBIfam" id="TIGR01509">
    <property type="entry name" value="HAD-SF-IA-v3"/>
    <property type="match status" value="1"/>
</dbReference>
<accession>K6W568</accession>
<dbReference type="SFLD" id="SFLDG01129">
    <property type="entry name" value="C1.5:_HAD__Beta-PGM__Phosphata"/>
    <property type="match status" value="1"/>
</dbReference>
<dbReference type="SFLD" id="SFLDS00003">
    <property type="entry name" value="Haloacid_Dehalogenase"/>
    <property type="match status" value="1"/>
</dbReference>
<dbReference type="HOGENOM" id="CLU_045011_8_2_6"/>
<dbReference type="eggNOG" id="COG1011">
    <property type="taxonomic scope" value="Bacteria"/>
</dbReference>
<dbReference type="InterPro" id="IPR051400">
    <property type="entry name" value="HAD-like_hydrolase"/>
</dbReference>
<dbReference type="STRING" id="630626.EBL_c37730"/>
<dbReference type="PATRIC" id="fig|630626.3.peg.3680"/>
<name>I2BE58_SHIBC</name>
<dbReference type="NCBIfam" id="TIGR01549">
    <property type="entry name" value="HAD-SF-IA-v1"/>
    <property type="match status" value="1"/>
</dbReference>
<dbReference type="OrthoDB" id="367448at2"/>
<gene>
    <name evidence="5" type="primary">yigB</name>
    <name evidence="5" type="ordered locus">EBL_c37730</name>
</gene>
<accession>I2BE58</accession>
<dbReference type="Gene3D" id="3.40.50.1000">
    <property type="entry name" value="HAD superfamily/HAD-like"/>
    <property type="match status" value="1"/>
</dbReference>
<evidence type="ECO:0000313" key="5">
    <source>
        <dbReference type="EMBL" id="AFJ48812.1"/>
    </source>
</evidence>
<keyword evidence="6" id="KW-1185">Reference proteome</keyword>
<comment type="cofactor">
    <cofactor evidence="1">
        <name>Mg(2+)</name>
        <dbReference type="ChEBI" id="CHEBI:18420"/>
    </cofactor>
</comment>
<protein>
    <submittedName>
        <fullName evidence="5">HAD-superfamily hydrolase</fullName>
    </submittedName>
</protein>
<dbReference type="RefSeq" id="WP_002444206.1">
    <property type="nucleotide sequence ID" value="NC_017910.1"/>
</dbReference>
<sequence length="238" mass="26876">MRFYRPLGPVAALTFDLDDTLYDNRPVILRTEQESLRFLQEYHPRFRTLQPEDFLHLRQALRQAEPEIYHDVTEWRRRTIEQALLGVGETPEKARHGAGLAMAEFARWRSRIEVPQETHRTLKALGQKWPLVAITNGNAEPEKFGLSGYFEFVLRAGPDGRAKPAGDMYRLAAKRLGVTAAEILHVGDDLTTDVAGAVRSGLQACWINLRGEDLMHVSDSRLLPHLEISALASLSALI</sequence>
<evidence type="ECO:0000256" key="3">
    <source>
        <dbReference type="ARBA" id="ARBA00022801"/>
    </source>
</evidence>
<evidence type="ECO:0000313" key="6">
    <source>
        <dbReference type="Proteomes" id="UP000001955"/>
    </source>
</evidence>
<dbReference type="PANTHER" id="PTHR46470">
    <property type="entry name" value="N-ACYLNEURAMINATE-9-PHOSPHATASE"/>
    <property type="match status" value="1"/>
</dbReference>
<keyword evidence="4" id="KW-0460">Magnesium</keyword>
<dbReference type="EMBL" id="CP001560">
    <property type="protein sequence ID" value="AFJ48812.1"/>
    <property type="molecule type" value="Genomic_DNA"/>
</dbReference>
<proteinExistence type="predicted"/>